<evidence type="ECO:0000256" key="1">
    <source>
        <dbReference type="SAM" id="Phobius"/>
    </source>
</evidence>
<dbReference type="AlphaFoldDB" id="A0A398BFT8"/>
<accession>A0A398BFT8</accession>
<feature type="transmembrane region" description="Helical" evidence="1">
    <location>
        <begin position="52"/>
        <end position="72"/>
    </location>
</feature>
<keyword evidence="1" id="KW-0812">Transmembrane</keyword>
<gene>
    <name evidence="2" type="ORF">D1953_01395</name>
</gene>
<name>A0A398BFT8_9BACI</name>
<dbReference type="PIRSF" id="PIRSF036710">
    <property type="entry name" value="YphA_Bacsu"/>
    <property type="match status" value="1"/>
</dbReference>
<dbReference type="Pfam" id="PF24124">
    <property type="entry name" value="YphA"/>
    <property type="match status" value="1"/>
</dbReference>
<feature type="transmembrane region" description="Helical" evidence="1">
    <location>
        <begin position="79"/>
        <end position="99"/>
    </location>
</feature>
<evidence type="ECO:0000313" key="3">
    <source>
        <dbReference type="Proteomes" id="UP000266016"/>
    </source>
</evidence>
<comment type="caution">
    <text evidence="2">The sequence shown here is derived from an EMBL/GenBank/DDBJ whole genome shotgun (WGS) entry which is preliminary data.</text>
</comment>
<dbReference type="EMBL" id="QWVS01000002">
    <property type="protein sequence ID" value="RID89249.1"/>
    <property type="molecule type" value="Genomic_DNA"/>
</dbReference>
<keyword evidence="1" id="KW-1133">Transmembrane helix</keyword>
<dbReference type="RefSeq" id="WP_119115359.1">
    <property type="nucleotide sequence ID" value="NZ_QWVS01000002.1"/>
</dbReference>
<keyword evidence="3" id="KW-1185">Reference proteome</keyword>
<dbReference type="InterPro" id="IPR014617">
    <property type="entry name" value="YphA_Bacsu"/>
</dbReference>
<feature type="transmembrane region" description="Helical" evidence="1">
    <location>
        <begin position="6"/>
        <end position="22"/>
    </location>
</feature>
<dbReference type="Proteomes" id="UP000266016">
    <property type="component" value="Unassembled WGS sequence"/>
</dbReference>
<protein>
    <submittedName>
        <fullName evidence="2">Uncharacterized protein</fullName>
    </submittedName>
</protein>
<sequence length="202" mass="23747">MDGLFFYWIMWMVWVCVMFFVPKAVPFRLALLFHLLAVLLLTRYHLTIYTFTVQLSGLYMFIVLCIAMRKFYLWKTIEIIVSCFILALAYASFQLFVLLDPIWVIIKPIYLQGIFLNYLVLLLIKEWELRIAVLVLGMLLGDCLFAGLLQYQSLPYTALSFAWHDGVAFVLVIQLAWVCLEYITTLLYTHSQNRFLLKEKQG</sequence>
<keyword evidence="1" id="KW-0472">Membrane</keyword>
<proteinExistence type="predicted"/>
<feature type="transmembrane region" description="Helical" evidence="1">
    <location>
        <begin position="105"/>
        <end position="124"/>
    </location>
</feature>
<evidence type="ECO:0000313" key="2">
    <source>
        <dbReference type="EMBL" id="RID89249.1"/>
    </source>
</evidence>
<feature type="transmembrane region" description="Helical" evidence="1">
    <location>
        <begin position="166"/>
        <end position="188"/>
    </location>
</feature>
<reference evidence="2 3" key="1">
    <citation type="submission" date="2018-08" db="EMBL/GenBank/DDBJ databases">
        <title>Bacillus jemisoniae sp. nov., Bacillus chryseoplanitiae sp. nov., Bacillus resnikiae sp. nov., and Bacillus frankliniae sp. nov., isolated from Viking spacecraft and associated surfaces.</title>
        <authorList>
            <person name="Seuylemezian A."/>
            <person name="Vaishampayan P."/>
        </authorList>
    </citation>
    <scope>NUCLEOTIDE SEQUENCE [LARGE SCALE GENOMIC DNA]</scope>
    <source>
        <strain evidence="2 3">MA001</strain>
    </source>
</reference>
<organism evidence="2 3">
    <name type="scientific">Peribacillus asahii</name>
    <dbReference type="NCBI Taxonomy" id="228899"/>
    <lineage>
        <taxon>Bacteria</taxon>
        <taxon>Bacillati</taxon>
        <taxon>Bacillota</taxon>
        <taxon>Bacilli</taxon>
        <taxon>Bacillales</taxon>
        <taxon>Bacillaceae</taxon>
        <taxon>Peribacillus</taxon>
    </lineage>
</organism>
<feature type="transmembrane region" description="Helical" evidence="1">
    <location>
        <begin position="131"/>
        <end position="151"/>
    </location>
</feature>